<keyword evidence="2" id="KW-1185">Reference proteome</keyword>
<reference evidence="1" key="1">
    <citation type="submission" date="2021-01" db="EMBL/GenBank/DDBJ databases">
        <title>Whole genome shotgun sequence of Rugosimonospora africana NBRC 104875.</title>
        <authorList>
            <person name="Komaki H."/>
            <person name="Tamura T."/>
        </authorList>
    </citation>
    <scope>NUCLEOTIDE SEQUENCE</scope>
    <source>
        <strain evidence="1">NBRC 104875</strain>
    </source>
</reference>
<sequence length="174" mass="18159">MWIATACVLLLAVGAAGCGRHDDPAVATANSGAPKASASAAANGEKSLLKFSQCMRDQGFTWFPDPQPDGGLVVHNPDGVDQSKFDKAEQGCKKYYPAGSGAGPIPAEDLAKIRQVSQCVREHGFANYPDPDANGSISVDSTVLGVEPTDPAFQKAMQECSKYMPAPKSSKGKS</sequence>
<gene>
    <name evidence="1" type="ORF">Raf01_77530</name>
</gene>
<protein>
    <submittedName>
        <fullName evidence="1">Uncharacterized protein</fullName>
    </submittedName>
</protein>
<organism evidence="1 2">
    <name type="scientific">Rugosimonospora africana</name>
    <dbReference type="NCBI Taxonomy" id="556532"/>
    <lineage>
        <taxon>Bacteria</taxon>
        <taxon>Bacillati</taxon>
        <taxon>Actinomycetota</taxon>
        <taxon>Actinomycetes</taxon>
        <taxon>Micromonosporales</taxon>
        <taxon>Micromonosporaceae</taxon>
        <taxon>Rugosimonospora</taxon>
    </lineage>
</organism>
<name>A0A8J3R3T7_9ACTN</name>
<accession>A0A8J3R3T7</accession>
<dbReference type="Proteomes" id="UP000642748">
    <property type="component" value="Unassembled WGS sequence"/>
</dbReference>
<evidence type="ECO:0000313" key="2">
    <source>
        <dbReference type="Proteomes" id="UP000642748"/>
    </source>
</evidence>
<dbReference type="AlphaFoldDB" id="A0A8J3R3T7"/>
<comment type="caution">
    <text evidence="1">The sequence shown here is derived from an EMBL/GenBank/DDBJ whole genome shotgun (WGS) entry which is preliminary data.</text>
</comment>
<dbReference type="EMBL" id="BONZ01000082">
    <property type="protein sequence ID" value="GIH19581.1"/>
    <property type="molecule type" value="Genomic_DNA"/>
</dbReference>
<proteinExistence type="predicted"/>
<evidence type="ECO:0000313" key="1">
    <source>
        <dbReference type="EMBL" id="GIH19581.1"/>
    </source>
</evidence>